<dbReference type="EMBL" id="RAYQ01000009">
    <property type="protein sequence ID" value="RKI91503.1"/>
    <property type="molecule type" value="Genomic_DNA"/>
</dbReference>
<reference evidence="5 6" key="1">
    <citation type="submission" date="2018-09" db="EMBL/GenBank/DDBJ databases">
        <title>Murine metabolic-syndrome-specific gut microbial biobank.</title>
        <authorList>
            <person name="Liu C."/>
        </authorList>
    </citation>
    <scope>NUCLEOTIDE SEQUENCE [LARGE SCALE GENOMIC DNA]</scope>
    <source>
        <strain evidence="5 6">0.1xD8-82</strain>
    </source>
</reference>
<dbReference type="CDD" id="cd01392">
    <property type="entry name" value="HTH_LacI"/>
    <property type="match status" value="1"/>
</dbReference>
<feature type="domain" description="HTH lacI-type" evidence="4">
    <location>
        <begin position="5"/>
        <end position="59"/>
    </location>
</feature>
<dbReference type="Proteomes" id="UP000280696">
    <property type="component" value="Unassembled WGS sequence"/>
</dbReference>
<dbReference type="Gene3D" id="1.10.260.40">
    <property type="entry name" value="lambda repressor-like DNA-binding domains"/>
    <property type="match status" value="1"/>
</dbReference>
<keyword evidence="2" id="KW-0238">DNA-binding</keyword>
<dbReference type="SUPFAM" id="SSF53822">
    <property type="entry name" value="Periplasmic binding protein-like I"/>
    <property type="match status" value="1"/>
</dbReference>
<dbReference type="Pfam" id="PF13377">
    <property type="entry name" value="Peripla_BP_3"/>
    <property type="match status" value="1"/>
</dbReference>
<dbReference type="InterPro" id="IPR000843">
    <property type="entry name" value="HTH_LacI"/>
</dbReference>
<accession>A0A3A9AVF6</accession>
<dbReference type="PANTHER" id="PTHR30146:SF109">
    <property type="entry name" value="HTH-TYPE TRANSCRIPTIONAL REGULATOR GALS"/>
    <property type="match status" value="1"/>
</dbReference>
<dbReference type="PRINTS" id="PR00036">
    <property type="entry name" value="HTHLACI"/>
</dbReference>
<dbReference type="GO" id="GO:0000976">
    <property type="term" value="F:transcription cis-regulatory region binding"/>
    <property type="evidence" value="ECO:0007669"/>
    <property type="project" value="TreeGrafter"/>
</dbReference>
<comment type="caution">
    <text evidence="5">The sequence shown here is derived from an EMBL/GenBank/DDBJ whole genome shotgun (WGS) entry which is preliminary data.</text>
</comment>
<name>A0A3A9AVF6_9FIRM</name>
<keyword evidence="6" id="KW-1185">Reference proteome</keyword>
<dbReference type="Gene3D" id="3.40.50.2300">
    <property type="match status" value="2"/>
</dbReference>
<dbReference type="SUPFAM" id="SSF47413">
    <property type="entry name" value="lambda repressor-like DNA-binding domains"/>
    <property type="match status" value="1"/>
</dbReference>
<evidence type="ECO:0000313" key="6">
    <source>
        <dbReference type="Proteomes" id="UP000280696"/>
    </source>
</evidence>
<gene>
    <name evidence="5" type="ORF">D7V94_09475</name>
</gene>
<dbReference type="PROSITE" id="PS00356">
    <property type="entry name" value="HTH_LACI_1"/>
    <property type="match status" value="1"/>
</dbReference>
<dbReference type="AlphaFoldDB" id="A0A3A9AVF6"/>
<keyword evidence="3" id="KW-0804">Transcription</keyword>
<evidence type="ECO:0000313" key="5">
    <source>
        <dbReference type="EMBL" id="RKI91503.1"/>
    </source>
</evidence>
<dbReference type="SMART" id="SM00354">
    <property type="entry name" value="HTH_LACI"/>
    <property type="match status" value="1"/>
</dbReference>
<evidence type="ECO:0000259" key="4">
    <source>
        <dbReference type="PROSITE" id="PS50932"/>
    </source>
</evidence>
<protein>
    <submittedName>
        <fullName evidence="5">LacI family transcriptional regulator</fullName>
    </submittedName>
</protein>
<dbReference type="PANTHER" id="PTHR30146">
    <property type="entry name" value="LACI-RELATED TRANSCRIPTIONAL REPRESSOR"/>
    <property type="match status" value="1"/>
</dbReference>
<proteinExistence type="predicted"/>
<dbReference type="InterPro" id="IPR046335">
    <property type="entry name" value="LacI/GalR-like_sensor"/>
</dbReference>
<dbReference type="GO" id="GO:0003700">
    <property type="term" value="F:DNA-binding transcription factor activity"/>
    <property type="evidence" value="ECO:0007669"/>
    <property type="project" value="TreeGrafter"/>
</dbReference>
<sequence>MKQEITIIDIARKAGVSTATVSRALNGTGNVREDTRKKVEEAVRELDYQPNIVAKNLSTARSNVIGVLVSDVRNPFYANIFVECEMYANEKGFSLLLYNFLDSESLERRCYDMLLARRVCAIVHIGGSVDRMDGNADIVKKIGEISQRIPVVTSAPVEGTRSGCVQVDNEHCMKKLLEYLFELGHKRIALAGGNENVRSTYEKRRCYREMMERQGIGYGNYYIADSGTYNEQGGYLVMREIFQKDPLPTAVIAINDLVAVGVVHAIKEKGLEIGRDISVASFDNTYIAEMMEPELTSVGNDYRLAGRRIIDMIMGMMDGKECPEWEEMPVLLEERESCSRCFLKKN</sequence>
<dbReference type="InterPro" id="IPR028082">
    <property type="entry name" value="Peripla_BP_I"/>
</dbReference>
<dbReference type="PROSITE" id="PS50932">
    <property type="entry name" value="HTH_LACI_2"/>
    <property type="match status" value="1"/>
</dbReference>
<keyword evidence="1" id="KW-0805">Transcription regulation</keyword>
<dbReference type="CDD" id="cd06267">
    <property type="entry name" value="PBP1_LacI_sugar_binding-like"/>
    <property type="match status" value="1"/>
</dbReference>
<dbReference type="OrthoDB" id="9784962at2"/>
<dbReference type="InterPro" id="IPR010982">
    <property type="entry name" value="Lambda_DNA-bd_dom_sf"/>
</dbReference>
<evidence type="ECO:0000256" key="1">
    <source>
        <dbReference type="ARBA" id="ARBA00023015"/>
    </source>
</evidence>
<dbReference type="RefSeq" id="WP_120469139.1">
    <property type="nucleotide sequence ID" value="NZ_RAYQ01000009.1"/>
</dbReference>
<evidence type="ECO:0000256" key="2">
    <source>
        <dbReference type="ARBA" id="ARBA00023125"/>
    </source>
</evidence>
<dbReference type="Pfam" id="PF00356">
    <property type="entry name" value="LacI"/>
    <property type="match status" value="1"/>
</dbReference>
<organism evidence="5 6">
    <name type="scientific">Parablautia intestinalis</name>
    <dbReference type="NCBI Taxonomy" id="2320100"/>
    <lineage>
        <taxon>Bacteria</taxon>
        <taxon>Bacillati</taxon>
        <taxon>Bacillota</taxon>
        <taxon>Clostridia</taxon>
        <taxon>Lachnospirales</taxon>
        <taxon>Lachnospiraceae</taxon>
        <taxon>Parablautia</taxon>
    </lineage>
</organism>
<evidence type="ECO:0000256" key="3">
    <source>
        <dbReference type="ARBA" id="ARBA00023163"/>
    </source>
</evidence>